<keyword evidence="6 8" id="KW-1133">Transmembrane helix</keyword>
<keyword evidence="10" id="KW-1185">Reference proteome</keyword>
<feature type="transmembrane region" description="Helical" evidence="8">
    <location>
        <begin position="12"/>
        <end position="32"/>
    </location>
</feature>
<dbReference type="NCBIfam" id="TIGR00912">
    <property type="entry name" value="2A0309"/>
    <property type="match status" value="1"/>
</dbReference>
<keyword evidence="5 8" id="KW-0812">Transmembrane</keyword>
<feature type="transmembrane region" description="Helical" evidence="8">
    <location>
        <begin position="144"/>
        <end position="166"/>
    </location>
</feature>
<comment type="subcellular location">
    <subcellularLocation>
        <location evidence="1">Membrane</location>
        <topology evidence="1">Multi-pass membrane protein</topology>
    </subcellularLocation>
</comment>
<proteinExistence type="inferred from homology"/>
<sequence length="360" mass="40963">MQSKIKENMVISAFLVPFIVHSAQVGVGVLGFQAEISKLVGQDAWIVVGLTGILFHIIVYMIYGIFNGDSVEFVHIMQKTFGSILSSILNVVIMGYFILLSIVLIRTYISVVQLWMFPDLATWIPGFLYMLMIYYVLSGGFRTVTGICFFGVIIPMGLFLTLAVPLKLEFYFFRNLSPIMDHSAFEFIKATKEITFSYLGIEALLVFYPFIKGKSQKWAHLGVAMTTCLYLYVVIITTVLFNVNQLDNTPWATLTIWKFVEFPFVERFEYIGVVMWSLVMFPNVCLYIWSATRMGKQLFHIKQQKLLIGILAIAFISVCIIQSPPQIKWLQTNVSLVGLGITYMLIPLLYMIGLLKKKMG</sequence>
<feature type="transmembrane region" description="Helical" evidence="8">
    <location>
        <begin position="270"/>
        <end position="290"/>
    </location>
</feature>
<feature type="transmembrane region" description="Helical" evidence="8">
    <location>
        <begin position="218"/>
        <end position="241"/>
    </location>
</feature>
<name>A0ABT6H1N5_9BACI</name>
<gene>
    <name evidence="9" type="ORF">P6P90_01430</name>
</gene>
<accession>A0ABT6H1N5</accession>
<reference evidence="9 10" key="1">
    <citation type="submission" date="2023-04" db="EMBL/GenBank/DDBJ databases">
        <title>Ectobacillus antri isolated from activated sludge.</title>
        <authorList>
            <person name="Yan P."/>
            <person name="Liu X."/>
        </authorList>
    </citation>
    <scope>NUCLEOTIDE SEQUENCE [LARGE SCALE GENOMIC DNA]</scope>
    <source>
        <strain evidence="9 10">C18H</strain>
    </source>
</reference>
<comment type="similarity">
    <text evidence="2">Belongs to the amino acid-polyamine-organocation (APC) superfamily. Spore germination protein (SGP) (TC 2.A.3.9) family.</text>
</comment>
<organism evidence="9 10">
    <name type="scientific">Ectobacillus antri</name>
    <dbReference type="NCBI Taxonomy" id="2486280"/>
    <lineage>
        <taxon>Bacteria</taxon>
        <taxon>Bacillati</taxon>
        <taxon>Bacillota</taxon>
        <taxon>Bacilli</taxon>
        <taxon>Bacillales</taxon>
        <taxon>Bacillaceae</taxon>
        <taxon>Ectobacillus</taxon>
    </lineage>
</organism>
<evidence type="ECO:0000256" key="3">
    <source>
        <dbReference type="ARBA" id="ARBA00022448"/>
    </source>
</evidence>
<keyword evidence="4" id="KW-0309">Germination</keyword>
<keyword evidence="7 8" id="KW-0472">Membrane</keyword>
<evidence type="ECO:0000256" key="8">
    <source>
        <dbReference type="SAM" id="Phobius"/>
    </source>
</evidence>
<evidence type="ECO:0000313" key="9">
    <source>
        <dbReference type="EMBL" id="MDG5752663.1"/>
    </source>
</evidence>
<dbReference type="Proteomes" id="UP001218246">
    <property type="component" value="Unassembled WGS sequence"/>
</dbReference>
<evidence type="ECO:0000313" key="10">
    <source>
        <dbReference type="Proteomes" id="UP001218246"/>
    </source>
</evidence>
<feature type="transmembrane region" description="Helical" evidence="8">
    <location>
        <begin position="194"/>
        <end position="211"/>
    </location>
</feature>
<feature type="transmembrane region" description="Helical" evidence="8">
    <location>
        <begin position="336"/>
        <end position="355"/>
    </location>
</feature>
<dbReference type="PANTHER" id="PTHR34975">
    <property type="entry name" value="SPORE GERMINATION PROTEIN A2"/>
    <property type="match status" value="1"/>
</dbReference>
<dbReference type="RefSeq" id="WP_124563719.1">
    <property type="nucleotide sequence ID" value="NZ_JARRRY010000001.1"/>
</dbReference>
<evidence type="ECO:0000256" key="5">
    <source>
        <dbReference type="ARBA" id="ARBA00022692"/>
    </source>
</evidence>
<evidence type="ECO:0000256" key="1">
    <source>
        <dbReference type="ARBA" id="ARBA00004141"/>
    </source>
</evidence>
<protein>
    <submittedName>
        <fullName evidence="9">GerAB/ArcD/ProY family transporter</fullName>
    </submittedName>
</protein>
<comment type="caution">
    <text evidence="9">The sequence shown here is derived from an EMBL/GenBank/DDBJ whole genome shotgun (WGS) entry which is preliminary data.</text>
</comment>
<dbReference type="Pfam" id="PF03845">
    <property type="entry name" value="Spore_permease"/>
    <property type="match status" value="1"/>
</dbReference>
<feature type="transmembrane region" description="Helical" evidence="8">
    <location>
        <begin position="44"/>
        <end position="66"/>
    </location>
</feature>
<feature type="transmembrane region" description="Helical" evidence="8">
    <location>
        <begin position="87"/>
        <end position="109"/>
    </location>
</feature>
<dbReference type="EMBL" id="JARULN010000001">
    <property type="protein sequence ID" value="MDG5752663.1"/>
    <property type="molecule type" value="Genomic_DNA"/>
</dbReference>
<evidence type="ECO:0000256" key="7">
    <source>
        <dbReference type="ARBA" id="ARBA00023136"/>
    </source>
</evidence>
<keyword evidence="3" id="KW-0813">Transport</keyword>
<feature type="transmembrane region" description="Helical" evidence="8">
    <location>
        <begin position="306"/>
        <end position="324"/>
    </location>
</feature>
<dbReference type="InterPro" id="IPR004761">
    <property type="entry name" value="Spore_GerAB"/>
</dbReference>
<dbReference type="PANTHER" id="PTHR34975:SF2">
    <property type="entry name" value="SPORE GERMINATION PROTEIN A2"/>
    <property type="match status" value="1"/>
</dbReference>
<evidence type="ECO:0000256" key="4">
    <source>
        <dbReference type="ARBA" id="ARBA00022544"/>
    </source>
</evidence>
<feature type="transmembrane region" description="Helical" evidence="8">
    <location>
        <begin position="115"/>
        <end position="137"/>
    </location>
</feature>
<evidence type="ECO:0000256" key="6">
    <source>
        <dbReference type="ARBA" id="ARBA00022989"/>
    </source>
</evidence>
<evidence type="ECO:0000256" key="2">
    <source>
        <dbReference type="ARBA" id="ARBA00007998"/>
    </source>
</evidence>